<feature type="compositionally biased region" description="Basic residues" evidence="1">
    <location>
        <begin position="101"/>
        <end position="115"/>
    </location>
</feature>
<organism evidence="2 3">
    <name type="scientific">Stentor coeruleus</name>
    <dbReference type="NCBI Taxonomy" id="5963"/>
    <lineage>
        <taxon>Eukaryota</taxon>
        <taxon>Sar</taxon>
        <taxon>Alveolata</taxon>
        <taxon>Ciliophora</taxon>
        <taxon>Postciliodesmatophora</taxon>
        <taxon>Heterotrichea</taxon>
        <taxon>Heterotrichida</taxon>
        <taxon>Stentoridae</taxon>
        <taxon>Stentor</taxon>
    </lineage>
</organism>
<feature type="region of interest" description="Disordered" evidence="1">
    <location>
        <begin position="87"/>
        <end position="115"/>
    </location>
</feature>
<dbReference type="Proteomes" id="UP000187209">
    <property type="component" value="Unassembled WGS sequence"/>
</dbReference>
<evidence type="ECO:0000256" key="1">
    <source>
        <dbReference type="SAM" id="MobiDB-lite"/>
    </source>
</evidence>
<dbReference type="AlphaFoldDB" id="A0A1R2ATT7"/>
<evidence type="ECO:0000313" key="3">
    <source>
        <dbReference type="Proteomes" id="UP000187209"/>
    </source>
</evidence>
<dbReference type="EMBL" id="MPUH01001411">
    <property type="protein sequence ID" value="OMJ67943.1"/>
    <property type="molecule type" value="Genomic_DNA"/>
</dbReference>
<protein>
    <submittedName>
        <fullName evidence="2">Uncharacterized protein</fullName>
    </submittedName>
</protein>
<keyword evidence="3" id="KW-1185">Reference proteome</keyword>
<reference evidence="2 3" key="1">
    <citation type="submission" date="2016-11" db="EMBL/GenBank/DDBJ databases">
        <title>The macronuclear genome of Stentor coeruleus: a giant cell with tiny introns.</title>
        <authorList>
            <person name="Slabodnick M."/>
            <person name="Ruby J.G."/>
            <person name="Reiff S.B."/>
            <person name="Swart E.C."/>
            <person name="Gosai S."/>
            <person name="Prabakaran S."/>
            <person name="Witkowska E."/>
            <person name="Larue G.E."/>
            <person name="Fisher S."/>
            <person name="Freeman R.M."/>
            <person name="Gunawardena J."/>
            <person name="Chu W."/>
            <person name="Stover N.A."/>
            <person name="Gregory B.D."/>
            <person name="Nowacki M."/>
            <person name="Derisi J."/>
            <person name="Roy S.W."/>
            <person name="Marshall W.F."/>
            <person name="Sood P."/>
        </authorList>
    </citation>
    <scope>NUCLEOTIDE SEQUENCE [LARGE SCALE GENOMIC DNA]</scope>
    <source>
        <strain evidence="2">WM001</strain>
    </source>
</reference>
<sequence>MFRFFARKIPTQPKDWPVAASPLSEEFEKFLKTIKDPSSPEDEHKNKISTSNSLGEIAKALSMGKEIDLDQLDSNFSENIEKTLNDNKIHNPILEPDTNRIQRKAKPQLNKQNKK</sequence>
<name>A0A1R2ATT7_9CILI</name>
<gene>
    <name evidence="2" type="ORF">SteCoe_34755</name>
</gene>
<accession>A0A1R2ATT7</accession>
<evidence type="ECO:0000313" key="2">
    <source>
        <dbReference type="EMBL" id="OMJ67943.1"/>
    </source>
</evidence>
<comment type="caution">
    <text evidence="2">The sequence shown here is derived from an EMBL/GenBank/DDBJ whole genome shotgun (WGS) entry which is preliminary data.</text>
</comment>
<proteinExistence type="predicted"/>